<protein>
    <recommendedName>
        <fullName evidence="1">N-acetyltransferase domain-containing protein</fullName>
    </recommendedName>
</protein>
<dbReference type="SMART" id="SM00530">
    <property type="entry name" value="HTH_XRE"/>
    <property type="match status" value="1"/>
</dbReference>
<dbReference type="Gene3D" id="1.10.260.40">
    <property type="entry name" value="lambda repressor-like DNA-binding domains"/>
    <property type="match status" value="1"/>
</dbReference>
<accession>A0ABP8TIA0</accession>
<dbReference type="CDD" id="cd00093">
    <property type="entry name" value="HTH_XRE"/>
    <property type="match status" value="1"/>
</dbReference>
<proteinExistence type="predicted"/>
<comment type="caution">
    <text evidence="2">The sequence shown here is derived from an EMBL/GenBank/DDBJ whole genome shotgun (WGS) entry which is preliminary data.</text>
</comment>
<dbReference type="Gene3D" id="3.40.630.30">
    <property type="match status" value="1"/>
</dbReference>
<gene>
    <name evidence="2" type="ORF">GCM10023195_20440</name>
</gene>
<evidence type="ECO:0000313" key="3">
    <source>
        <dbReference type="Proteomes" id="UP001500212"/>
    </source>
</evidence>
<dbReference type="InterPro" id="IPR016181">
    <property type="entry name" value="Acyl_CoA_acyltransferase"/>
</dbReference>
<dbReference type="Pfam" id="PF19054">
    <property type="entry name" value="DUF5753"/>
    <property type="match status" value="1"/>
</dbReference>
<dbReference type="SUPFAM" id="SSF47413">
    <property type="entry name" value="lambda repressor-like DNA-binding domains"/>
    <property type="match status" value="1"/>
</dbReference>
<dbReference type="SUPFAM" id="SSF55729">
    <property type="entry name" value="Acyl-CoA N-acyltransferases (Nat)"/>
    <property type="match status" value="1"/>
</dbReference>
<sequence>MANSSGFVSYFGTELRRHRERMGWPREQLAERVPWSVWTVASVEQGRRKPPPGLGEHADALFNLPGVMTELSKKAQDDSSSFSDFVDLEQRALGIRMFETRLIPGLLQAPTYARAVNQIPGQALTPGELERAVGIRMTRQRIFDRDRPPALHAIIFGVLGRGGVGWHTERSENASANRGECRTSRAACRVHRALGTPAWGQMRRPRRHGRSAAADGSFRRRWLSALVGRGEDGAMIELRTAHTGELDVALLKTVRAFLEDVFEGDLSDQDWDHALGGMHVLAWEGSELVGHASLVQRRLLHDRRALRTGYVECVGVRADRRRHGYGAIVMDALERLLRGAYELGALGASDRAVRFYQARGWKAWQGPTSVLTPTGIRRTADQDGAVHVLPLGAPLDLAGELISDWREGAAW</sequence>
<dbReference type="InterPro" id="IPR000182">
    <property type="entry name" value="GNAT_dom"/>
</dbReference>
<organism evidence="2 3">
    <name type="scientific">Actinoallomurus liliacearum</name>
    <dbReference type="NCBI Taxonomy" id="1080073"/>
    <lineage>
        <taxon>Bacteria</taxon>
        <taxon>Bacillati</taxon>
        <taxon>Actinomycetota</taxon>
        <taxon>Actinomycetes</taxon>
        <taxon>Streptosporangiales</taxon>
        <taxon>Thermomonosporaceae</taxon>
        <taxon>Actinoallomurus</taxon>
    </lineage>
</organism>
<dbReference type="Pfam" id="PF13560">
    <property type="entry name" value="HTH_31"/>
    <property type="match status" value="1"/>
</dbReference>
<dbReference type="PROSITE" id="PS51186">
    <property type="entry name" value="GNAT"/>
    <property type="match status" value="1"/>
</dbReference>
<evidence type="ECO:0000259" key="1">
    <source>
        <dbReference type="PROSITE" id="PS51186"/>
    </source>
</evidence>
<reference evidence="3" key="1">
    <citation type="journal article" date="2019" name="Int. J. Syst. Evol. Microbiol.">
        <title>The Global Catalogue of Microorganisms (GCM) 10K type strain sequencing project: providing services to taxonomists for standard genome sequencing and annotation.</title>
        <authorList>
            <consortium name="The Broad Institute Genomics Platform"/>
            <consortium name="The Broad Institute Genome Sequencing Center for Infectious Disease"/>
            <person name="Wu L."/>
            <person name="Ma J."/>
        </authorList>
    </citation>
    <scope>NUCLEOTIDE SEQUENCE [LARGE SCALE GENOMIC DNA]</scope>
    <source>
        <strain evidence="3">JCM 17938</strain>
    </source>
</reference>
<dbReference type="Pfam" id="PF00583">
    <property type="entry name" value="Acetyltransf_1"/>
    <property type="match status" value="1"/>
</dbReference>
<keyword evidence="3" id="KW-1185">Reference proteome</keyword>
<dbReference type="InterPro" id="IPR010982">
    <property type="entry name" value="Lambda_DNA-bd_dom_sf"/>
</dbReference>
<dbReference type="EMBL" id="BAABHJ010000005">
    <property type="protein sequence ID" value="GAA4605812.1"/>
    <property type="molecule type" value="Genomic_DNA"/>
</dbReference>
<name>A0ABP8TIA0_9ACTN</name>
<dbReference type="InterPro" id="IPR001387">
    <property type="entry name" value="Cro/C1-type_HTH"/>
</dbReference>
<feature type="domain" description="N-acetyltransferase" evidence="1">
    <location>
        <begin position="236"/>
        <end position="381"/>
    </location>
</feature>
<dbReference type="CDD" id="cd04301">
    <property type="entry name" value="NAT_SF"/>
    <property type="match status" value="1"/>
</dbReference>
<dbReference type="Proteomes" id="UP001500212">
    <property type="component" value="Unassembled WGS sequence"/>
</dbReference>
<evidence type="ECO:0000313" key="2">
    <source>
        <dbReference type="EMBL" id="GAA4605812.1"/>
    </source>
</evidence>
<dbReference type="InterPro" id="IPR043917">
    <property type="entry name" value="DUF5753"/>
</dbReference>